<accession>A0A956LXI9</accession>
<dbReference type="InterPro" id="IPR002078">
    <property type="entry name" value="Sigma_54_int"/>
</dbReference>
<evidence type="ECO:0000256" key="2">
    <source>
        <dbReference type="ARBA" id="ARBA00022840"/>
    </source>
</evidence>
<dbReference type="EMBL" id="JAGQHR010000024">
    <property type="protein sequence ID" value="MCA9726367.1"/>
    <property type="molecule type" value="Genomic_DNA"/>
</dbReference>
<dbReference type="PROSITE" id="PS00688">
    <property type="entry name" value="SIGMA54_INTERACT_3"/>
    <property type="match status" value="1"/>
</dbReference>
<keyword evidence="1" id="KW-0547">Nucleotide-binding</keyword>
<organism evidence="7 8">
    <name type="scientific">Eiseniibacteriota bacterium</name>
    <dbReference type="NCBI Taxonomy" id="2212470"/>
    <lineage>
        <taxon>Bacteria</taxon>
        <taxon>Candidatus Eiseniibacteriota</taxon>
    </lineage>
</organism>
<evidence type="ECO:0000256" key="3">
    <source>
        <dbReference type="ARBA" id="ARBA00023015"/>
    </source>
</evidence>
<evidence type="ECO:0000256" key="4">
    <source>
        <dbReference type="ARBA" id="ARBA00023163"/>
    </source>
</evidence>
<keyword evidence="3" id="KW-0805">Transcription regulation</keyword>
<dbReference type="GO" id="GO:0006355">
    <property type="term" value="P:regulation of DNA-templated transcription"/>
    <property type="evidence" value="ECO:0007669"/>
    <property type="project" value="InterPro"/>
</dbReference>
<sequence length="146" mass="16390">LCMFRIRVPALRDRLDDLPILIEHFAQQARLAGYPDFGGISTTVIAKMARYGWPGNLRELRNEVFRLAQQTPPGTKAKAWTLPGGPPPADKGHEDIPGSWERDKLIAELQTARGSVATVSRRLGVSRARVYRLIQAWGLILDSYRK</sequence>
<reference evidence="7" key="2">
    <citation type="journal article" date="2021" name="Microbiome">
        <title>Successional dynamics and alternative stable states in a saline activated sludge microbial community over 9 years.</title>
        <authorList>
            <person name="Wang Y."/>
            <person name="Ye J."/>
            <person name="Ju F."/>
            <person name="Liu L."/>
            <person name="Boyd J.A."/>
            <person name="Deng Y."/>
            <person name="Parks D.H."/>
            <person name="Jiang X."/>
            <person name="Yin X."/>
            <person name="Woodcroft B.J."/>
            <person name="Tyson G.W."/>
            <person name="Hugenholtz P."/>
            <person name="Polz M.F."/>
            <person name="Zhang T."/>
        </authorList>
    </citation>
    <scope>NUCLEOTIDE SEQUENCE</scope>
    <source>
        <strain evidence="7">HKST-UBA01</strain>
    </source>
</reference>
<name>A0A956LXI9_UNCEI</name>
<dbReference type="Proteomes" id="UP000697710">
    <property type="component" value="Unassembled WGS sequence"/>
</dbReference>
<protein>
    <recommendedName>
        <fullName evidence="6">Sigma-54 factor interaction domain-containing protein</fullName>
    </recommendedName>
</protein>
<comment type="caution">
    <text evidence="7">The sequence shown here is derived from an EMBL/GenBank/DDBJ whole genome shotgun (WGS) entry which is preliminary data.</text>
</comment>
<dbReference type="GO" id="GO:0005524">
    <property type="term" value="F:ATP binding"/>
    <property type="evidence" value="ECO:0007669"/>
    <property type="project" value="UniProtKB-KW"/>
</dbReference>
<keyword evidence="4" id="KW-0804">Transcription</keyword>
<dbReference type="InterPro" id="IPR025944">
    <property type="entry name" value="Sigma_54_int_dom_CS"/>
</dbReference>
<feature type="region of interest" description="Disordered" evidence="5">
    <location>
        <begin position="74"/>
        <end position="93"/>
    </location>
</feature>
<dbReference type="SUPFAM" id="SSF52540">
    <property type="entry name" value="P-loop containing nucleoside triphosphate hydrolases"/>
    <property type="match status" value="1"/>
</dbReference>
<dbReference type="PROSITE" id="PS50045">
    <property type="entry name" value="SIGMA54_INTERACT_4"/>
    <property type="match status" value="1"/>
</dbReference>
<evidence type="ECO:0000256" key="5">
    <source>
        <dbReference type="SAM" id="MobiDB-lite"/>
    </source>
</evidence>
<proteinExistence type="predicted"/>
<dbReference type="InterPro" id="IPR027417">
    <property type="entry name" value="P-loop_NTPase"/>
</dbReference>
<dbReference type="Gene3D" id="1.10.8.60">
    <property type="match status" value="1"/>
</dbReference>
<dbReference type="AlphaFoldDB" id="A0A956LXI9"/>
<reference evidence="7" key="1">
    <citation type="submission" date="2020-04" db="EMBL/GenBank/DDBJ databases">
        <authorList>
            <person name="Zhang T."/>
        </authorList>
    </citation>
    <scope>NUCLEOTIDE SEQUENCE</scope>
    <source>
        <strain evidence="7">HKST-UBA01</strain>
    </source>
</reference>
<dbReference type="InterPro" id="IPR058031">
    <property type="entry name" value="AAA_lid_NorR"/>
</dbReference>
<dbReference type="InterPro" id="IPR009057">
    <property type="entry name" value="Homeodomain-like_sf"/>
</dbReference>
<dbReference type="SUPFAM" id="SSF46689">
    <property type="entry name" value="Homeodomain-like"/>
    <property type="match status" value="1"/>
</dbReference>
<evidence type="ECO:0000313" key="7">
    <source>
        <dbReference type="EMBL" id="MCA9726367.1"/>
    </source>
</evidence>
<dbReference type="PANTHER" id="PTHR32071">
    <property type="entry name" value="TRANSCRIPTIONAL REGULATORY PROTEIN"/>
    <property type="match status" value="1"/>
</dbReference>
<gene>
    <name evidence="7" type="ORF">KC729_01710</name>
</gene>
<evidence type="ECO:0000259" key="6">
    <source>
        <dbReference type="PROSITE" id="PS50045"/>
    </source>
</evidence>
<evidence type="ECO:0000313" key="8">
    <source>
        <dbReference type="Proteomes" id="UP000697710"/>
    </source>
</evidence>
<evidence type="ECO:0000256" key="1">
    <source>
        <dbReference type="ARBA" id="ARBA00022741"/>
    </source>
</evidence>
<keyword evidence="2" id="KW-0067">ATP-binding</keyword>
<dbReference type="Pfam" id="PF25601">
    <property type="entry name" value="AAA_lid_14"/>
    <property type="match status" value="1"/>
</dbReference>
<feature type="non-terminal residue" evidence="7">
    <location>
        <position position="1"/>
    </location>
</feature>
<feature type="domain" description="Sigma-54 factor interaction" evidence="6">
    <location>
        <begin position="1"/>
        <end position="69"/>
    </location>
</feature>